<feature type="region of interest" description="Disordered" evidence="7">
    <location>
        <begin position="571"/>
        <end position="594"/>
    </location>
</feature>
<gene>
    <name evidence="9" type="ORF">Amon01_000371800</name>
</gene>
<evidence type="ECO:0000313" key="9">
    <source>
        <dbReference type="EMBL" id="GMG29521.1"/>
    </source>
</evidence>
<evidence type="ECO:0000256" key="6">
    <source>
        <dbReference type="ARBA" id="ARBA00022776"/>
    </source>
</evidence>
<dbReference type="GO" id="GO:0051301">
    <property type="term" value="P:cell division"/>
    <property type="evidence" value="ECO:0007669"/>
    <property type="project" value="UniProtKB-KW"/>
</dbReference>
<evidence type="ECO:0000256" key="5">
    <source>
        <dbReference type="ARBA" id="ARBA00022701"/>
    </source>
</evidence>
<feature type="compositionally biased region" description="Low complexity" evidence="7">
    <location>
        <begin position="1175"/>
        <end position="1189"/>
    </location>
</feature>
<feature type="compositionally biased region" description="Polar residues" evidence="7">
    <location>
        <begin position="1148"/>
        <end position="1157"/>
    </location>
</feature>
<dbReference type="PANTHER" id="PTHR21567:SF9">
    <property type="entry name" value="CLIP-ASSOCIATING PROTEIN"/>
    <property type="match status" value="1"/>
</dbReference>
<dbReference type="OrthoDB" id="46159at2759"/>
<sequence>MSQLTGDILYQAVTSSDTSHAAKLILELKAHVKHDLVNLAYVPRFFEALLIAYKTPSLAISSFSTVCHLVKRVSIQDSSVLKLVDFQVVPFLIDRLAESKQSLKNITKRAMVNYWESVPDEFEANFKNYGLTHSNPTIRNELLLMLHELVENNPGFGFKVFLPSVVQLLKDSNPTVVSNASRLLKLFFKDVNPNNRSAKSDLANELVDKQIPKAISNRLLFEIGDSELTQNFNTLNSQSSFVTAGSTKITTSSFSGRSLSRPASRPSSRLGNPHRVPATVSQLSRSNSSDSNHELPYAANNGAITTVSSTTISSEDIDSILDTTPGYRSSENINPINFADESQMLETFEQMTMPFDGKETEHNWVKREKCIVQIRSILRGNAVTDYPQSLAQSVKMIKDGICKAVSSLRTTLSSNGCQLCKELGQLFGHHLDGFTVEIFLLTLIKLCGVRKTMSHQNANCGVIGLILHTNFNSRVMGQILSASQEKNTQPRAYASSWLHIILLKYKDHIHTLENVLDTIVKIISRGLADATPTVRETMRKTFWCFYEIFPNQANGIKNKLDVKSTKALDRAKPGHVIAPTSQPSSRLSQRGSGRLSMKEMIIAKRRESQPNNALPKSSYDEVFQRVSSGSFDRSRPSSRPASRSSSRVGSESKSKIGKAIRISSSTGPGSRVSSRSFSASTAHRTASTEIKKPGLSKDMRENTRHVSKDFEHAKEKENRRVSEAISQETDNNLEVMAKVPVLDDVEEKLHSEIDEVTERIKNQSHLYELLASSEKSCQIEGFEYILKHHSEGLSVKFTSVFDRLSISYPSLFHPMFENPEVFKYLVNYIANDNVIRLACSYSIDHPFKDDQFTMIVSEISTNDMCLSLINNLNLAIDTSSLDDLNLSMQFTKYKLQYMRCCFSLISSLIDTSSRIETFLLGTLTEALLKCCHIIDRDDPSLITALKKSFGRDSEIFKRHLFEEQNRAIQSYVCAYLNIPYDSPSDEPHRDFPSSDSNQFPSRMDEDEDEEIVDFGGVNVDGMTMVLPRNNTAKQFSKINSDMTMIMPKFKRVPTAPLNEIQEESHIKSVNEMPSMGANPFVEIKSEDDHMKIGHLFSDSDVSNKSVLLPHPDLSSHDDAMDIDESADENQNPNENSKILDNNQDKLMSDTTPDMNQLTISDERHKFIPELKPSPEKVSSNPPSPPKSSNEIISIIESSDPLSSLTKGAERIQIYEDDPKAIDSLLGFETYIYRNSQIPAQPSSADLLEKLHSCSISNLELMYLMKSIESQQVNTMEVQSGLLRYLQPTLDQDHIQIGIILLHSCLLTGEQNQTAIFEKLLELGLAVKSNEDELFFAIRESFEMLNSISLYVSALATKKCLTNFQQELLLESIYSLMGPTSLSSEDIFNLDIVLYKLAASKFTCVRKLTVMIYAKFLKFQKANYKDSDGNELIDDLIFKRLAGDKMKLVEYYVDRV</sequence>
<keyword evidence="6" id="KW-0131">Cell cycle</keyword>
<protein>
    <recommendedName>
        <fullName evidence="3">Protein STU1</fullName>
    </recommendedName>
</protein>
<organism evidence="9 10">
    <name type="scientific">Ambrosiozyma monospora</name>
    <name type="common">Yeast</name>
    <name type="synonym">Endomycopsis monosporus</name>
    <dbReference type="NCBI Taxonomy" id="43982"/>
    <lineage>
        <taxon>Eukaryota</taxon>
        <taxon>Fungi</taxon>
        <taxon>Dikarya</taxon>
        <taxon>Ascomycota</taxon>
        <taxon>Saccharomycotina</taxon>
        <taxon>Pichiomycetes</taxon>
        <taxon>Pichiales</taxon>
        <taxon>Pichiaceae</taxon>
        <taxon>Ambrosiozyma</taxon>
    </lineage>
</organism>
<dbReference type="Gene3D" id="1.25.10.10">
    <property type="entry name" value="Leucine-rich Repeat Variant"/>
    <property type="match status" value="2"/>
</dbReference>
<feature type="region of interest" description="Disordered" evidence="7">
    <location>
        <begin position="1102"/>
        <end position="1157"/>
    </location>
</feature>
<dbReference type="GO" id="GO:0005881">
    <property type="term" value="C:cytoplasmic microtubule"/>
    <property type="evidence" value="ECO:0007669"/>
    <property type="project" value="TreeGrafter"/>
</dbReference>
<dbReference type="PANTHER" id="PTHR21567">
    <property type="entry name" value="CLASP"/>
    <property type="match status" value="1"/>
</dbReference>
<keyword evidence="10" id="KW-1185">Reference proteome</keyword>
<dbReference type="InterPro" id="IPR024395">
    <property type="entry name" value="CLASP_N_dom"/>
</dbReference>
<evidence type="ECO:0000259" key="8">
    <source>
        <dbReference type="SMART" id="SM01349"/>
    </source>
</evidence>
<evidence type="ECO:0000256" key="7">
    <source>
        <dbReference type="SAM" id="MobiDB-lite"/>
    </source>
</evidence>
<dbReference type="GO" id="GO:0090307">
    <property type="term" value="P:mitotic spindle assembly"/>
    <property type="evidence" value="ECO:0007669"/>
    <property type="project" value="TreeGrafter"/>
</dbReference>
<comment type="caution">
    <text evidence="9">The sequence shown here is derived from an EMBL/GenBank/DDBJ whole genome shotgun (WGS) entry which is preliminary data.</text>
</comment>
<dbReference type="EMBL" id="BSXU01001641">
    <property type="protein sequence ID" value="GMG29521.1"/>
    <property type="molecule type" value="Genomic_DNA"/>
</dbReference>
<evidence type="ECO:0000256" key="1">
    <source>
        <dbReference type="ARBA" id="ARBA00004186"/>
    </source>
</evidence>
<dbReference type="InterPro" id="IPR016024">
    <property type="entry name" value="ARM-type_fold"/>
</dbReference>
<dbReference type="Proteomes" id="UP001165063">
    <property type="component" value="Unassembled WGS sequence"/>
</dbReference>
<dbReference type="SUPFAM" id="SSF48371">
    <property type="entry name" value="ARM repeat"/>
    <property type="match status" value="1"/>
</dbReference>
<feature type="domain" description="TOG" evidence="8">
    <location>
        <begin position="7"/>
        <end position="216"/>
    </location>
</feature>
<dbReference type="GO" id="GO:0060172">
    <property type="term" value="P:astral microtubule depolymerization"/>
    <property type="evidence" value="ECO:0007669"/>
    <property type="project" value="TreeGrafter"/>
</dbReference>
<evidence type="ECO:0000256" key="4">
    <source>
        <dbReference type="ARBA" id="ARBA00022618"/>
    </source>
</evidence>
<feature type="compositionally biased region" description="Polar residues" evidence="7">
    <location>
        <begin position="1128"/>
        <end position="1141"/>
    </location>
</feature>
<feature type="compositionally biased region" description="Low complexity" evidence="7">
    <location>
        <begin position="281"/>
        <end position="290"/>
    </location>
</feature>
<name>A0A9W6YYV0_AMBMO</name>
<evidence type="ECO:0000256" key="3">
    <source>
        <dbReference type="ARBA" id="ARBA00016012"/>
    </source>
</evidence>
<keyword evidence="6" id="KW-0498">Mitosis</keyword>
<feature type="compositionally biased region" description="Low complexity" evidence="7">
    <location>
        <begin position="663"/>
        <end position="688"/>
    </location>
</feature>
<feature type="compositionally biased region" description="Low complexity" evidence="7">
    <location>
        <begin position="627"/>
        <end position="651"/>
    </location>
</feature>
<feature type="region of interest" description="Disordered" evidence="7">
    <location>
        <begin position="251"/>
        <end position="297"/>
    </location>
</feature>
<accession>A0A9W6YYV0</accession>
<feature type="region of interest" description="Disordered" evidence="7">
    <location>
        <begin position="983"/>
        <end position="1006"/>
    </location>
</feature>
<comment type="similarity">
    <text evidence="2">Belongs to the CLASP family.</text>
</comment>
<dbReference type="InterPro" id="IPR034085">
    <property type="entry name" value="TOG"/>
</dbReference>
<dbReference type="GO" id="GO:0005815">
    <property type="term" value="C:microtubule organizing center"/>
    <property type="evidence" value="ECO:0007669"/>
    <property type="project" value="TreeGrafter"/>
</dbReference>
<comment type="subcellular location">
    <subcellularLocation>
        <location evidence="1">Cytoplasm</location>
        <location evidence="1">Cytoskeleton</location>
        <location evidence="1">Spindle</location>
    </subcellularLocation>
</comment>
<feature type="compositionally biased region" description="Basic and acidic residues" evidence="7">
    <location>
        <begin position="689"/>
        <end position="721"/>
    </location>
</feature>
<reference evidence="9" key="1">
    <citation type="submission" date="2023-04" db="EMBL/GenBank/DDBJ databases">
        <title>Ambrosiozyma monospora NBRC 1965.</title>
        <authorList>
            <person name="Ichikawa N."/>
            <person name="Sato H."/>
            <person name="Tonouchi N."/>
        </authorList>
    </citation>
    <scope>NUCLEOTIDE SEQUENCE</scope>
    <source>
        <strain evidence="9">NBRC 1965</strain>
    </source>
</reference>
<keyword evidence="4" id="KW-0132">Cell division</keyword>
<feature type="compositionally biased region" description="Low complexity" evidence="7">
    <location>
        <begin position="581"/>
        <end position="594"/>
    </location>
</feature>
<feature type="compositionally biased region" description="Low complexity" evidence="7">
    <location>
        <begin position="255"/>
        <end position="271"/>
    </location>
</feature>
<proteinExistence type="inferred from homology"/>
<evidence type="ECO:0000313" key="10">
    <source>
        <dbReference type="Proteomes" id="UP001165063"/>
    </source>
</evidence>
<feature type="region of interest" description="Disordered" evidence="7">
    <location>
        <begin position="1170"/>
        <end position="1189"/>
    </location>
</feature>
<dbReference type="GO" id="GO:1990023">
    <property type="term" value="C:mitotic spindle midzone"/>
    <property type="evidence" value="ECO:0007669"/>
    <property type="project" value="TreeGrafter"/>
</dbReference>
<feature type="region of interest" description="Disordered" evidence="7">
    <location>
        <begin position="625"/>
        <end position="721"/>
    </location>
</feature>
<dbReference type="SMART" id="SM01349">
    <property type="entry name" value="TOG"/>
    <property type="match status" value="2"/>
</dbReference>
<keyword evidence="5" id="KW-0493">Microtubule</keyword>
<evidence type="ECO:0000256" key="2">
    <source>
        <dbReference type="ARBA" id="ARBA00009549"/>
    </source>
</evidence>
<dbReference type="GO" id="GO:0005876">
    <property type="term" value="C:spindle microtubule"/>
    <property type="evidence" value="ECO:0007669"/>
    <property type="project" value="TreeGrafter"/>
</dbReference>
<dbReference type="Pfam" id="PF12348">
    <property type="entry name" value="CLASP_N"/>
    <property type="match status" value="2"/>
</dbReference>
<feature type="domain" description="TOG" evidence="8">
    <location>
        <begin position="337"/>
        <end position="577"/>
    </location>
</feature>
<dbReference type="GO" id="GO:0008017">
    <property type="term" value="F:microtubule binding"/>
    <property type="evidence" value="ECO:0007669"/>
    <property type="project" value="TreeGrafter"/>
</dbReference>
<dbReference type="InterPro" id="IPR011989">
    <property type="entry name" value="ARM-like"/>
</dbReference>